<dbReference type="GO" id="GO:0006272">
    <property type="term" value="P:leading strand elongation"/>
    <property type="evidence" value="ECO:0007669"/>
    <property type="project" value="TreeGrafter"/>
</dbReference>
<accession>A0A0D6EK15</accession>
<protein>
    <recommendedName>
        <fullName evidence="3">DNA polymerase epsilon subunit D</fullName>
    </recommendedName>
    <alternativeName>
        <fullName evidence="4">DNA polymerase II subunit D</fullName>
    </alternativeName>
</protein>
<keyword evidence="2" id="KW-0539">Nucleus</keyword>
<dbReference type="GO" id="GO:0008622">
    <property type="term" value="C:epsilon DNA polymerase complex"/>
    <property type="evidence" value="ECO:0007669"/>
    <property type="project" value="TreeGrafter"/>
</dbReference>
<dbReference type="Pfam" id="PF00808">
    <property type="entry name" value="CBFD_NFYB_HMF"/>
    <property type="match status" value="1"/>
</dbReference>
<dbReference type="GO" id="GO:0031507">
    <property type="term" value="P:heterochromatin formation"/>
    <property type="evidence" value="ECO:0007669"/>
    <property type="project" value="TreeGrafter"/>
</dbReference>
<feature type="compositionally biased region" description="Low complexity" evidence="5">
    <location>
        <begin position="7"/>
        <end position="19"/>
    </location>
</feature>
<evidence type="ECO:0000256" key="4">
    <source>
        <dbReference type="ARBA" id="ARBA00042096"/>
    </source>
</evidence>
<dbReference type="GO" id="GO:0031490">
    <property type="term" value="F:chromatin DNA binding"/>
    <property type="evidence" value="ECO:0007669"/>
    <property type="project" value="TreeGrafter"/>
</dbReference>
<dbReference type="EMBL" id="CENE01000006">
    <property type="protein sequence ID" value="CEQ40352.1"/>
    <property type="molecule type" value="Genomic_DNA"/>
</dbReference>
<dbReference type="InterPro" id="IPR009072">
    <property type="entry name" value="Histone-fold"/>
</dbReference>
<organism evidence="7 8">
    <name type="scientific">Sporidiobolus salmonicolor</name>
    <name type="common">Yeast-like fungus</name>
    <name type="synonym">Sporobolomyces salmonicolor</name>
    <dbReference type="NCBI Taxonomy" id="5005"/>
    <lineage>
        <taxon>Eukaryota</taxon>
        <taxon>Fungi</taxon>
        <taxon>Dikarya</taxon>
        <taxon>Basidiomycota</taxon>
        <taxon>Pucciniomycotina</taxon>
        <taxon>Microbotryomycetes</taxon>
        <taxon>Sporidiobolales</taxon>
        <taxon>Sporidiobolaceae</taxon>
        <taxon>Sporobolomyces</taxon>
    </lineage>
</organism>
<feature type="compositionally biased region" description="Acidic residues" evidence="5">
    <location>
        <begin position="176"/>
        <end position="196"/>
    </location>
</feature>
<dbReference type="AlphaFoldDB" id="A0A0D6EK15"/>
<comment type="subcellular location">
    <subcellularLocation>
        <location evidence="1">Nucleus</location>
    </subcellularLocation>
</comment>
<dbReference type="GO" id="GO:0006974">
    <property type="term" value="P:DNA damage response"/>
    <property type="evidence" value="ECO:0007669"/>
    <property type="project" value="TreeGrafter"/>
</dbReference>
<feature type="compositionally biased region" description="Basic and acidic residues" evidence="5">
    <location>
        <begin position="210"/>
        <end position="219"/>
    </location>
</feature>
<feature type="compositionally biased region" description="Basic and acidic residues" evidence="5">
    <location>
        <begin position="161"/>
        <end position="171"/>
    </location>
</feature>
<dbReference type="GO" id="GO:0046982">
    <property type="term" value="F:protein heterodimerization activity"/>
    <property type="evidence" value="ECO:0007669"/>
    <property type="project" value="InterPro"/>
</dbReference>
<dbReference type="PANTHER" id="PTHR46172:SF1">
    <property type="entry name" value="DNA POLYMERASE EPSILON SUBUNIT 3"/>
    <property type="match status" value="1"/>
</dbReference>
<evidence type="ECO:0000313" key="7">
    <source>
        <dbReference type="EMBL" id="CEQ40352.1"/>
    </source>
</evidence>
<dbReference type="Gene3D" id="1.10.20.10">
    <property type="entry name" value="Histone, subunit A"/>
    <property type="match status" value="1"/>
</dbReference>
<reference evidence="8" key="1">
    <citation type="submission" date="2015-02" db="EMBL/GenBank/DDBJ databases">
        <authorList>
            <person name="Gon?alves P."/>
        </authorList>
    </citation>
    <scope>NUCLEOTIDE SEQUENCE [LARGE SCALE GENOMIC DNA]</scope>
</reference>
<gene>
    <name evidence="7" type="primary">SPOSA6832_01981</name>
</gene>
<evidence type="ECO:0000256" key="3">
    <source>
        <dbReference type="ARBA" id="ARBA00039775"/>
    </source>
</evidence>
<dbReference type="GO" id="GO:0008623">
    <property type="term" value="C:CHRAC"/>
    <property type="evidence" value="ECO:0007669"/>
    <property type="project" value="TreeGrafter"/>
</dbReference>
<proteinExistence type="predicted"/>
<feature type="region of interest" description="Disordered" evidence="5">
    <location>
        <begin position="1"/>
        <end position="28"/>
    </location>
</feature>
<evidence type="ECO:0000256" key="2">
    <source>
        <dbReference type="ARBA" id="ARBA00023242"/>
    </source>
</evidence>
<keyword evidence="8" id="KW-1185">Reference proteome</keyword>
<evidence type="ECO:0000256" key="5">
    <source>
        <dbReference type="SAM" id="MobiDB-lite"/>
    </source>
</evidence>
<sequence length="219" mass="23106">MPRKKAVPAAADPASATGADGEDGQGIDSFELPKSVVARLAKAAVPPEVKLQKEVPLALVKGSTVFINYLAALSHDVATERNHKTIAATHVLDAVKQLGWDDGGELSKTLKQELAAFREANEARKQGRAPAAPAPKPVPKSNPAASPIPADHGDASITQPQDDRLNADKANAEGSGAEDDEDVEEYVEEDEEDDALSEGGSEGLEEEEVADRRLEEGED</sequence>
<dbReference type="OrthoDB" id="1707486at2759"/>
<dbReference type="SUPFAM" id="SSF47113">
    <property type="entry name" value="Histone-fold"/>
    <property type="match status" value="1"/>
</dbReference>
<dbReference type="InterPro" id="IPR003958">
    <property type="entry name" value="CBFA_NFYB_domain"/>
</dbReference>
<feature type="domain" description="Transcription factor CBF/NF-Y/archaeal histone" evidence="6">
    <location>
        <begin position="31"/>
        <end position="95"/>
    </location>
</feature>
<dbReference type="InterPro" id="IPR051377">
    <property type="entry name" value="DNA_Pol-Epsilon_Subunit"/>
</dbReference>
<evidence type="ECO:0000313" key="8">
    <source>
        <dbReference type="Proteomes" id="UP000243876"/>
    </source>
</evidence>
<dbReference type="Proteomes" id="UP000243876">
    <property type="component" value="Unassembled WGS sequence"/>
</dbReference>
<dbReference type="PANTHER" id="PTHR46172">
    <property type="entry name" value="DNA POLYMERASE EPSILON SUBUNIT 3"/>
    <property type="match status" value="1"/>
</dbReference>
<name>A0A0D6EK15_SPOSA</name>
<evidence type="ECO:0000259" key="6">
    <source>
        <dbReference type="Pfam" id="PF00808"/>
    </source>
</evidence>
<dbReference type="CDD" id="cd22928">
    <property type="entry name" value="HFD_POLE3_DPB4"/>
    <property type="match status" value="1"/>
</dbReference>
<evidence type="ECO:0000256" key="1">
    <source>
        <dbReference type="ARBA" id="ARBA00004123"/>
    </source>
</evidence>
<feature type="region of interest" description="Disordered" evidence="5">
    <location>
        <begin position="121"/>
        <end position="219"/>
    </location>
</feature>